<feature type="signal peptide" evidence="7">
    <location>
        <begin position="1"/>
        <end position="16"/>
    </location>
</feature>
<dbReference type="EMBL" id="QXFV01000356">
    <property type="protein sequence ID" value="KAE9040069.1"/>
    <property type="molecule type" value="Genomic_DNA"/>
</dbReference>
<evidence type="ECO:0000256" key="7">
    <source>
        <dbReference type="SAM" id="SignalP"/>
    </source>
</evidence>
<reference evidence="11 13" key="1">
    <citation type="submission" date="2018-09" db="EMBL/GenBank/DDBJ databases">
        <title>Genomic investigation of the strawberry pathogen Phytophthora fragariae indicates pathogenicity is determined by transcriptional variation in three key races.</title>
        <authorList>
            <person name="Adams T.M."/>
            <person name="Armitage A.D."/>
            <person name="Sobczyk M.K."/>
            <person name="Bates H.J."/>
            <person name="Dunwell J.M."/>
            <person name="Nellist C.F."/>
            <person name="Harrison R.J."/>
        </authorList>
    </citation>
    <scope>NUCLEOTIDE SEQUENCE [LARGE SCALE GENOMIC DNA]</scope>
    <source>
        <strain evidence="9 11">SCRP249</strain>
        <strain evidence="8 13">SCRP324</strain>
        <strain evidence="10 12">SCRP333</strain>
    </source>
</reference>
<comment type="similarity">
    <text evidence="2 6">Belongs to the elicitin family.</text>
</comment>
<evidence type="ECO:0000313" key="10">
    <source>
        <dbReference type="EMBL" id="KAE9345668.1"/>
    </source>
</evidence>
<comment type="subcellular location">
    <subcellularLocation>
        <location evidence="1 6">Secreted</location>
    </subcellularLocation>
</comment>
<keyword evidence="5 6" id="KW-1015">Disulfide bond</keyword>
<dbReference type="InterPro" id="IPR036470">
    <property type="entry name" value="Elicitin_sf"/>
</dbReference>
<dbReference type="OrthoDB" id="112568at2759"/>
<comment type="function">
    <text evidence="6">Induces local and distal defense responses (incompatible hypersensitive reaction) in plants from the solanaceae and cruciferae families. Elicits leaf necrosis and causes the accumulation of pathogenesis-related proteins. Might interact with the lipidic molecules of the plasma membrane.</text>
</comment>
<keyword evidence="7" id="KW-0732">Signal</keyword>
<evidence type="ECO:0000313" key="12">
    <source>
        <dbReference type="Proteomes" id="UP000434957"/>
    </source>
</evidence>
<keyword evidence="4 6" id="KW-0928">Hypersensitive response elicitation</keyword>
<dbReference type="Proteomes" id="UP000435112">
    <property type="component" value="Unassembled WGS sequence"/>
</dbReference>
<dbReference type="GO" id="GO:0052040">
    <property type="term" value="P:symbiont-mediated perturbation of host programmed cell death"/>
    <property type="evidence" value="ECO:0007669"/>
    <property type="project" value="UniProtKB-UniRule"/>
</dbReference>
<evidence type="ECO:0000256" key="2">
    <source>
        <dbReference type="ARBA" id="ARBA00009544"/>
    </source>
</evidence>
<sequence length="160" mass="16770">MLTAVLLALLLSTVNTENCSVRAVNDVLQPLATDPSYADCQRDSSYTLSSFETPTRAQTRLFCASSACQALLNATLASGLLPDCNVSVGALSFNVSDVVGAVTSKCARAPKKFLSERAVDKSEHQGKAQRTSDHITSIIGHSAPMDEVGGVAGALLSLLR</sequence>
<dbReference type="EMBL" id="QXFT01000377">
    <property type="protein sequence ID" value="KAE9345668.1"/>
    <property type="molecule type" value="Genomic_DNA"/>
</dbReference>
<protein>
    <recommendedName>
        <fullName evidence="6">Elicitin</fullName>
    </recommendedName>
</protein>
<dbReference type="Proteomes" id="UP000434957">
    <property type="component" value="Unassembled WGS sequence"/>
</dbReference>
<keyword evidence="3 6" id="KW-0964">Secreted</keyword>
<organism evidence="9 11">
    <name type="scientific">Phytophthora rubi</name>
    <dbReference type="NCBI Taxonomy" id="129364"/>
    <lineage>
        <taxon>Eukaryota</taxon>
        <taxon>Sar</taxon>
        <taxon>Stramenopiles</taxon>
        <taxon>Oomycota</taxon>
        <taxon>Peronosporomycetes</taxon>
        <taxon>Peronosporales</taxon>
        <taxon>Peronosporaceae</taxon>
        <taxon>Phytophthora</taxon>
    </lineage>
</organism>
<dbReference type="SUPFAM" id="SSF48647">
    <property type="entry name" value="Fungal elicitin"/>
    <property type="match status" value="1"/>
</dbReference>
<dbReference type="GO" id="GO:0005576">
    <property type="term" value="C:extracellular region"/>
    <property type="evidence" value="ECO:0007669"/>
    <property type="project" value="UniProtKB-SubCell"/>
</dbReference>
<dbReference type="InterPro" id="IPR002200">
    <property type="entry name" value="Elicitin"/>
</dbReference>
<dbReference type="AlphaFoldDB" id="A0A6A3NDJ4"/>
<keyword evidence="12" id="KW-1185">Reference proteome</keyword>
<name>A0A6A3NDJ4_9STRA</name>
<evidence type="ECO:0000313" key="8">
    <source>
        <dbReference type="EMBL" id="KAE9035259.1"/>
    </source>
</evidence>
<comment type="caution">
    <text evidence="9">The sequence shown here is derived from an EMBL/GenBank/DDBJ whole genome shotgun (WGS) entry which is preliminary data.</text>
</comment>
<dbReference type="SMART" id="SM01187">
    <property type="entry name" value="Elicitin"/>
    <property type="match status" value="1"/>
</dbReference>
<evidence type="ECO:0000256" key="6">
    <source>
        <dbReference type="RuleBase" id="RU368111"/>
    </source>
</evidence>
<evidence type="ECO:0000313" key="13">
    <source>
        <dbReference type="Proteomes" id="UP000435112"/>
    </source>
</evidence>
<proteinExistence type="inferred from homology"/>
<gene>
    <name evidence="9" type="ORF">PR001_g7239</name>
    <name evidence="8" type="ORF">PR002_g7680</name>
    <name evidence="10" type="ORF">PR003_g7836</name>
</gene>
<evidence type="ECO:0000313" key="11">
    <source>
        <dbReference type="Proteomes" id="UP000429607"/>
    </source>
</evidence>
<evidence type="ECO:0000256" key="3">
    <source>
        <dbReference type="ARBA" id="ARBA00022525"/>
    </source>
</evidence>
<dbReference type="Gene3D" id="1.10.239.10">
    <property type="entry name" value="Elicitin domain"/>
    <property type="match status" value="1"/>
</dbReference>
<evidence type="ECO:0000256" key="1">
    <source>
        <dbReference type="ARBA" id="ARBA00004613"/>
    </source>
</evidence>
<evidence type="ECO:0000256" key="5">
    <source>
        <dbReference type="ARBA" id="ARBA00023157"/>
    </source>
</evidence>
<dbReference type="EMBL" id="QXFU01000372">
    <property type="protein sequence ID" value="KAE9035259.1"/>
    <property type="molecule type" value="Genomic_DNA"/>
</dbReference>
<feature type="chain" id="PRO_5033522363" description="Elicitin" evidence="7">
    <location>
        <begin position="17"/>
        <end position="160"/>
    </location>
</feature>
<dbReference type="Pfam" id="PF00964">
    <property type="entry name" value="Elicitin"/>
    <property type="match status" value="1"/>
</dbReference>
<dbReference type="Proteomes" id="UP000429607">
    <property type="component" value="Unassembled WGS sequence"/>
</dbReference>
<evidence type="ECO:0000313" key="9">
    <source>
        <dbReference type="EMBL" id="KAE9040069.1"/>
    </source>
</evidence>
<evidence type="ECO:0000256" key="4">
    <source>
        <dbReference type="ARBA" id="ARBA00022978"/>
    </source>
</evidence>
<accession>A0A6A3NDJ4</accession>